<dbReference type="EMBL" id="ABTR02000001">
    <property type="protein sequence ID" value="EFC91738.1"/>
    <property type="molecule type" value="Genomic_DNA"/>
</dbReference>
<dbReference type="AlphaFoldDB" id="D2Z8E1"/>
<dbReference type="Proteomes" id="UP000006427">
    <property type="component" value="Unassembled WGS sequence"/>
</dbReference>
<evidence type="ECO:0000259" key="1">
    <source>
        <dbReference type="Pfam" id="PF01243"/>
    </source>
</evidence>
<sequence>MAKLPKNVCEAWDDRDGAIVLSTVDGEGVPNSIYATCVSRFDDETLVVADNYFDKTRKNISKGGKGSLLFITKAGKSFQVKGKIEYHDNGPIFDDMKTWNPEKHPGHAAAALKVEEVYSGAEKLL</sequence>
<dbReference type="PANTHER" id="PTHR40660:SF1">
    <property type="entry name" value="5'-PHOSPHATE OXIDASE PUTATIVE DOMAIN-CONTAINING PROTEIN-RELATED"/>
    <property type="match status" value="1"/>
</dbReference>
<dbReference type="PANTHER" id="PTHR40660">
    <property type="entry name" value="5'-PHOSPHATE OXIDASE PUTATIVE DOMAIN-CONTAINING PROTEIN-RELATED"/>
    <property type="match status" value="1"/>
</dbReference>
<dbReference type="InterPro" id="IPR012349">
    <property type="entry name" value="Split_barrel_FMN-bd"/>
</dbReference>
<name>D2Z8E1_9BACT</name>
<keyword evidence="3" id="KW-1185">Reference proteome</keyword>
<accession>D2Z8E1</accession>
<dbReference type="Pfam" id="PF01243">
    <property type="entry name" value="PNPOx_N"/>
    <property type="match status" value="1"/>
</dbReference>
<dbReference type="RefSeq" id="WP_005661321.1">
    <property type="nucleotide sequence ID" value="NZ_ABTR02000001.1"/>
</dbReference>
<reference evidence="2 3" key="1">
    <citation type="journal article" date="2010" name="Stand. Genomic Sci.">
        <title>Permanent draft genome sequence of Dethiosulfovibrio peptidovorans type strain (SEBR 4207).</title>
        <authorList>
            <person name="Labutti K."/>
            <person name="Mayilraj S."/>
            <person name="Clum A."/>
            <person name="Lucas S."/>
            <person name="Glavina Del Rio T."/>
            <person name="Nolan M."/>
            <person name="Tice H."/>
            <person name="Cheng J.F."/>
            <person name="Pitluck S."/>
            <person name="Liolios K."/>
            <person name="Ivanova N."/>
            <person name="Mavromatis K."/>
            <person name="Mikhailova N."/>
            <person name="Pati A."/>
            <person name="Goodwin L."/>
            <person name="Chen A."/>
            <person name="Palaniappan K."/>
            <person name="Land M."/>
            <person name="Hauser L."/>
            <person name="Chang Y.J."/>
            <person name="Jeffries C.D."/>
            <person name="Rohde M."/>
            <person name="Spring S."/>
            <person name="Goker M."/>
            <person name="Woyke T."/>
            <person name="Bristow J."/>
            <person name="Eisen J.A."/>
            <person name="Markowitz V."/>
            <person name="Hugenholtz P."/>
            <person name="Kyrpides N.C."/>
            <person name="Klenk H.P."/>
            <person name="Lapidus A."/>
        </authorList>
    </citation>
    <scope>NUCLEOTIDE SEQUENCE [LARGE SCALE GENOMIC DNA]</scope>
    <source>
        <strain evidence="2 3">DSM 11002</strain>
    </source>
</reference>
<organism evidence="2 3">
    <name type="scientific">Dethiosulfovibrio peptidovorans DSM 11002</name>
    <dbReference type="NCBI Taxonomy" id="469381"/>
    <lineage>
        <taxon>Bacteria</taxon>
        <taxon>Thermotogati</taxon>
        <taxon>Synergistota</taxon>
        <taxon>Synergistia</taxon>
        <taxon>Synergistales</taxon>
        <taxon>Dethiosulfovibrionaceae</taxon>
        <taxon>Dethiosulfovibrio</taxon>
    </lineage>
</organism>
<comment type="caution">
    <text evidence="2">The sequence shown here is derived from an EMBL/GenBank/DDBJ whole genome shotgun (WGS) entry which is preliminary data.</text>
</comment>
<dbReference type="STRING" id="469381.Dpep_1714"/>
<proteinExistence type="predicted"/>
<evidence type="ECO:0000313" key="3">
    <source>
        <dbReference type="Proteomes" id="UP000006427"/>
    </source>
</evidence>
<dbReference type="PaxDb" id="469381-Dpep_1714"/>
<dbReference type="InterPro" id="IPR011576">
    <property type="entry name" value="Pyridox_Oxase_N"/>
</dbReference>
<feature type="domain" description="Pyridoxamine 5'-phosphate oxidase N-terminal" evidence="1">
    <location>
        <begin position="16"/>
        <end position="118"/>
    </location>
</feature>
<dbReference type="eggNOG" id="COG3576">
    <property type="taxonomic scope" value="Bacteria"/>
</dbReference>
<gene>
    <name evidence="2" type="ORF">Dpep_1714</name>
</gene>
<evidence type="ECO:0000313" key="2">
    <source>
        <dbReference type="EMBL" id="EFC91738.1"/>
    </source>
</evidence>
<dbReference type="OrthoDB" id="1494384at2"/>
<dbReference type="SUPFAM" id="SSF50475">
    <property type="entry name" value="FMN-binding split barrel"/>
    <property type="match status" value="1"/>
</dbReference>
<protein>
    <submittedName>
        <fullName evidence="2">Pyridoxamine 5'-phosphate oxidase-related FMN-binding protein</fullName>
    </submittedName>
</protein>
<dbReference type="Gene3D" id="2.30.110.10">
    <property type="entry name" value="Electron Transport, Fmn-binding Protein, Chain A"/>
    <property type="match status" value="1"/>
</dbReference>